<evidence type="ECO:0000256" key="1">
    <source>
        <dbReference type="ARBA" id="ARBA00004123"/>
    </source>
</evidence>
<reference evidence="11" key="1">
    <citation type="submission" date="2025-08" db="UniProtKB">
        <authorList>
            <consortium name="Ensembl"/>
        </authorList>
    </citation>
    <scope>IDENTIFICATION</scope>
</reference>
<dbReference type="GeneTree" id="ENSGT00940000162137"/>
<dbReference type="GO" id="GO:0005634">
    <property type="term" value="C:nucleus"/>
    <property type="evidence" value="ECO:0007669"/>
    <property type="project" value="UniProtKB-SubCell"/>
</dbReference>
<dbReference type="Pfam" id="PF07716">
    <property type="entry name" value="bZIP_2"/>
    <property type="match status" value="1"/>
</dbReference>
<keyword evidence="6" id="KW-0804">Transcription</keyword>
<evidence type="ECO:0000256" key="5">
    <source>
        <dbReference type="ARBA" id="ARBA00023159"/>
    </source>
</evidence>
<feature type="compositionally biased region" description="Polar residues" evidence="9">
    <location>
        <begin position="122"/>
        <end position="135"/>
    </location>
</feature>
<sequence>MPLLGLVPGSSPLFYDPEPRAAGKPAGRPAPPPVELLGDIYENSQDLSPYIEGGDEFLTDVFRQTSGKTPQPRQSMPFPLSSAPPFPCGLPPRNASSPTGLFCDSSPDVKREEHSLFEDSDPSTGASLSQFQATSGHYLPPGKVRSRKSTPDRMSEEYRARRERNNLAVRRSRDKAKQRSMETQQRVIELTADNDRLQRRVGQLLRELAELRNLLRQVPESVLMHAVGNAPPCARS</sequence>
<evidence type="ECO:0000256" key="9">
    <source>
        <dbReference type="SAM" id="MobiDB-lite"/>
    </source>
</evidence>
<evidence type="ECO:0000256" key="3">
    <source>
        <dbReference type="ARBA" id="ARBA00023015"/>
    </source>
</evidence>
<name>A0A8C4NAE2_EPTBU</name>
<dbReference type="InterPro" id="IPR046347">
    <property type="entry name" value="bZIP_sf"/>
</dbReference>
<dbReference type="CDD" id="cd14712">
    <property type="entry name" value="bZIP_CEBPB"/>
    <property type="match status" value="1"/>
</dbReference>
<feature type="region of interest" description="Disordered" evidence="9">
    <location>
        <begin position="65"/>
        <end position="162"/>
    </location>
</feature>
<evidence type="ECO:0000259" key="10">
    <source>
        <dbReference type="PROSITE" id="PS50217"/>
    </source>
</evidence>
<dbReference type="InterPro" id="IPR004827">
    <property type="entry name" value="bZIP"/>
</dbReference>
<feature type="compositionally biased region" description="Basic and acidic residues" evidence="9">
    <location>
        <begin position="149"/>
        <end position="162"/>
    </location>
</feature>
<dbReference type="SUPFAM" id="SSF57959">
    <property type="entry name" value="Leucine zipper domain"/>
    <property type="match status" value="1"/>
</dbReference>
<comment type="similarity">
    <text evidence="2">Belongs to the bZIP family. C/EBP subfamily.</text>
</comment>
<keyword evidence="3" id="KW-0805">Transcription regulation</keyword>
<feature type="compositionally biased region" description="Low complexity" evidence="9">
    <location>
        <begin position="1"/>
        <end position="13"/>
    </location>
</feature>
<evidence type="ECO:0000256" key="7">
    <source>
        <dbReference type="ARBA" id="ARBA00023242"/>
    </source>
</evidence>
<evidence type="ECO:0000256" key="2">
    <source>
        <dbReference type="ARBA" id="ARBA00006951"/>
    </source>
</evidence>
<feature type="coiled-coil region" evidence="8">
    <location>
        <begin position="180"/>
        <end position="214"/>
    </location>
</feature>
<dbReference type="GO" id="GO:0000981">
    <property type="term" value="F:DNA-binding transcription factor activity, RNA polymerase II-specific"/>
    <property type="evidence" value="ECO:0007669"/>
    <property type="project" value="TreeGrafter"/>
</dbReference>
<dbReference type="FunFam" id="1.20.5.170:FF:000028">
    <property type="entry name" value="CCAAT/enhancer-binding protein beta"/>
    <property type="match status" value="1"/>
</dbReference>
<keyword evidence="7" id="KW-0539">Nucleus</keyword>
<keyword evidence="4" id="KW-0238">DNA-binding</keyword>
<dbReference type="SMART" id="SM00338">
    <property type="entry name" value="BRLZ"/>
    <property type="match status" value="1"/>
</dbReference>
<dbReference type="Proteomes" id="UP000694388">
    <property type="component" value="Unplaced"/>
</dbReference>
<evidence type="ECO:0000313" key="12">
    <source>
        <dbReference type="Proteomes" id="UP000694388"/>
    </source>
</evidence>
<feature type="domain" description="BZIP" evidence="10">
    <location>
        <begin position="155"/>
        <end position="218"/>
    </location>
</feature>
<keyword evidence="12" id="KW-1185">Reference proteome</keyword>
<feature type="compositionally biased region" description="Polar residues" evidence="9">
    <location>
        <begin position="65"/>
        <end position="74"/>
    </location>
</feature>
<feature type="compositionally biased region" description="Basic and acidic residues" evidence="9">
    <location>
        <begin position="107"/>
        <end position="117"/>
    </location>
</feature>
<keyword evidence="5" id="KW-0010">Activator</keyword>
<comment type="subcellular location">
    <subcellularLocation>
        <location evidence="1">Nucleus</location>
    </subcellularLocation>
</comment>
<evidence type="ECO:0000313" key="11">
    <source>
        <dbReference type="Ensembl" id="ENSEBUP00000001387.1"/>
    </source>
</evidence>
<dbReference type="PROSITE" id="PS50217">
    <property type="entry name" value="BZIP"/>
    <property type="match status" value="1"/>
</dbReference>
<evidence type="ECO:0000256" key="4">
    <source>
        <dbReference type="ARBA" id="ARBA00023125"/>
    </source>
</evidence>
<keyword evidence="8" id="KW-0175">Coiled coil</keyword>
<dbReference type="AlphaFoldDB" id="A0A8C4NAE2"/>
<organism evidence="11 12">
    <name type="scientific">Eptatretus burgeri</name>
    <name type="common">Inshore hagfish</name>
    <dbReference type="NCBI Taxonomy" id="7764"/>
    <lineage>
        <taxon>Eukaryota</taxon>
        <taxon>Metazoa</taxon>
        <taxon>Chordata</taxon>
        <taxon>Craniata</taxon>
        <taxon>Vertebrata</taxon>
        <taxon>Cyclostomata</taxon>
        <taxon>Myxini</taxon>
        <taxon>Myxiniformes</taxon>
        <taxon>Myxinidae</taxon>
        <taxon>Eptatretinae</taxon>
        <taxon>Eptatretus</taxon>
    </lineage>
</organism>
<dbReference type="GO" id="GO:0000978">
    <property type="term" value="F:RNA polymerase II cis-regulatory region sequence-specific DNA binding"/>
    <property type="evidence" value="ECO:0007669"/>
    <property type="project" value="TreeGrafter"/>
</dbReference>
<dbReference type="PANTHER" id="PTHR23334">
    <property type="entry name" value="CCAAT/ENHANCER BINDING PROTEIN"/>
    <property type="match status" value="1"/>
</dbReference>
<evidence type="ECO:0000256" key="6">
    <source>
        <dbReference type="ARBA" id="ARBA00023163"/>
    </source>
</evidence>
<protein>
    <recommendedName>
        <fullName evidence="10">BZIP domain-containing protein</fullName>
    </recommendedName>
</protein>
<dbReference type="InterPro" id="IPR031106">
    <property type="entry name" value="C/EBP"/>
</dbReference>
<feature type="region of interest" description="Disordered" evidence="9">
    <location>
        <begin position="1"/>
        <end position="34"/>
    </location>
</feature>
<reference evidence="11" key="2">
    <citation type="submission" date="2025-09" db="UniProtKB">
        <authorList>
            <consortium name="Ensembl"/>
        </authorList>
    </citation>
    <scope>IDENTIFICATION</scope>
</reference>
<dbReference type="Ensembl" id="ENSEBUT00000001712.1">
    <property type="protein sequence ID" value="ENSEBUP00000001387.1"/>
    <property type="gene ID" value="ENSEBUG00000001226.1"/>
</dbReference>
<evidence type="ECO:0000256" key="8">
    <source>
        <dbReference type="SAM" id="Coils"/>
    </source>
</evidence>
<dbReference type="PANTHER" id="PTHR23334:SF20">
    <property type="entry name" value="BASIC LEUCINE ZIPPER 24"/>
    <property type="match status" value="1"/>
</dbReference>
<dbReference type="Gene3D" id="1.20.5.170">
    <property type="match status" value="1"/>
</dbReference>
<proteinExistence type="inferred from homology"/>
<accession>A0A8C4NAE2</accession>
<dbReference type="GO" id="GO:0006351">
    <property type="term" value="P:DNA-templated transcription"/>
    <property type="evidence" value="ECO:0007669"/>
    <property type="project" value="InterPro"/>
</dbReference>